<evidence type="ECO:0000313" key="2">
    <source>
        <dbReference type="EMBL" id="EWY37789.1"/>
    </source>
</evidence>
<dbReference type="EMBL" id="AVFL01000023">
    <property type="protein sequence ID" value="EWY37789.1"/>
    <property type="molecule type" value="Genomic_DNA"/>
</dbReference>
<feature type="signal peptide" evidence="1">
    <location>
        <begin position="1"/>
        <end position="37"/>
    </location>
</feature>
<dbReference type="RefSeq" id="WP_084165061.1">
    <property type="nucleotide sequence ID" value="NZ_AVFL01000023.1"/>
</dbReference>
<evidence type="ECO:0000313" key="3">
    <source>
        <dbReference type="Proteomes" id="UP000019486"/>
    </source>
</evidence>
<accession>W9GVG5</accession>
<dbReference type="AlphaFoldDB" id="W9GVG5"/>
<proteinExistence type="predicted"/>
<comment type="caution">
    <text evidence="2">The sequence shown here is derived from an EMBL/GenBank/DDBJ whole genome shotgun (WGS) entry which is preliminary data.</text>
</comment>
<dbReference type="PATRIC" id="fig|1385369.3.peg.5190"/>
<protein>
    <recommendedName>
        <fullName evidence="4">Transporter</fullName>
    </recommendedName>
</protein>
<evidence type="ECO:0008006" key="4">
    <source>
        <dbReference type="Google" id="ProtNLM"/>
    </source>
</evidence>
<name>W9GVG5_9PROT</name>
<organism evidence="2 3">
    <name type="scientific">Skermanella stibiiresistens SB22</name>
    <dbReference type="NCBI Taxonomy" id="1385369"/>
    <lineage>
        <taxon>Bacteria</taxon>
        <taxon>Pseudomonadati</taxon>
        <taxon>Pseudomonadota</taxon>
        <taxon>Alphaproteobacteria</taxon>
        <taxon>Rhodospirillales</taxon>
        <taxon>Azospirillaceae</taxon>
        <taxon>Skermanella</taxon>
    </lineage>
</organism>
<dbReference type="OrthoDB" id="7343674at2"/>
<evidence type="ECO:0000256" key="1">
    <source>
        <dbReference type="SAM" id="SignalP"/>
    </source>
</evidence>
<dbReference type="Proteomes" id="UP000019486">
    <property type="component" value="Unassembled WGS sequence"/>
</dbReference>
<keyword evidence="1" id="KW-0732">Signal</keyword>
<sequence length="281" mass="29486">MLKKLAAVRAAALSVAALSMGALCAATLSLTASPASAGSVTQPGETVGLATGAPLPQGVYFVDTFNWGVRKGDNGAADVTLGVNIPVLAWATPTKIAGARLQLLAALPALEVGVQNADHENGMYNPFLASQLAWDLGDGFGVSYLLGVYFPVGNKLGFDSTNINQRLAVSYTNDGWNLTANGIYGISTRDVSKTINPDFVNLDLTATKTLGNWTVGPVGFASWDVTSPTATYEKQSQLALGGLVGYNFSQLTLQGYLTRTVTEENYGGTDTRAWGRLILPF</sequence>
<gene>
    <name evidence="2" type="ORF">N825_09415</name>
</gene>
<keyword evidence="3" id="KW-1185">Reference proteome</keyword>
<feature type="chain" id="PRO_5004920662" description="Transporter" evidence="1">
    <location>
        <begin position="38"/>
        <end position="281"/>
    </location>
</feature>
<reference evidence="2 3" key="1">
    <citation type="submission" date="2013-08" db="EMBL/GenBank/DDBJ databases">
        <title>The genome sequence of Skermanella stibiiresistens.</title>
        <authorList>
            <person name="Zhu W."/>
            <person name="Wang G."/>
        </authorList>
    </citation>
    <scope>NUCLEOTIDE SEQUENCE [LARGE SCALE GENOMIC DNA]</scope>
    <source>
        <strain evidence="2 3">SB22</strain>
    </source>
</reference>